<gene>
    <name evidence="1" type="ORF">TBRA_LOCUS14635</name>
</gene>
<sequence length="165" mass="18913">MKKRKPRRQAVSRQMTQAKTLQEAIKTLALRIPLQARTTMPPPRRVTEQQRTKKAIQVEMTTTNQGAIKQQSSKRKASRKLAQKEKTPLLQVVLGRPLLKTTPLVINRTLLYAVRYQKGAGETLIIFTRFKNNLRPNNPSRNSKVNNVTDEPVKAITTRFNNDNE</sequence>
<evidence type="ECO:0000313" key="1">
    <source>
        <dbReference type="EMBL" id="CAB0043047.1"/>
    </source>
</evidence>
<reference evidence="1 2" key="1">
    <citation type="submission" date="2020-02" db="EMBL/GenBank/DDBJ databases">
        <authorList>
            <person name="Ferguson B K."/>
        </authorList>
    </citation>
    <scope>NUCLEOTIDE SEQUENCE [LARGE SCALE GENOMIC DNA]</scope>
</reference>
<organism evidence="1 2">
    <name type="scientific">Trichogramma brassicae</name>
    <dbReference type="NCBI Taxonomy" id="86971"/>
    <lineage>
        <taxon>Eukaryota</taxon>
        <taxon>Metazoa</taxon>
        <taxon>Ecdysozoa</taxon>
        <taxon>Arthropoda</taxon>
        <taxon>Hexapoda</taxon>
        <taxon>Insecta</taxon>
        <taxon>Pterygota</taxon>
        <taxon>Neoptera</taxon>
        <taxon>Endopterygota</taxon>
        <taxon>Hymenoptera</taxon>
        <taxon>Apocrita</taxon>
        <taxon>Proctotrupomorpha</taxon>
        <taxon>Chalcidoidea</taxon>
        <taxon>Trichogrammatidae</taxon>
        <taxon>Trichogramma</taxon>
    </lineage>
</organism>
<keyword evidence="2" id="KW-1185">Reference proteome</keyword>
<dbReference type="Proteomes" id="UP000479190">
    <property type="component" value="Unassembled WGS sequence"/>
</dbReference>
<dbReference type="AlphaFoldDB" id="A0A6H5J309"/>
<protein>
    <submittedName>
        <fullName evidence="1">Uncharacterized protein</fullName>
    </submittedName>
</protein>
<name>A0A6H5J309_9HYME</name>
<evidence type="ECO:0000313" key="2">
    <source>
        <dbReference type="Proteomes" id="UP000479190"/>
    </source>
</evidence>
<proteinExistence type="predicted"/>
<dbReference type="EMBL" id="CADCXV010001263">
    <property type="protein sequence ID" value="CAB0043047.1"/>
    <property type="molecule type" value="Genomic_DNA"/>
</dbReference>
<accession>A0A6H5J309</accession>